<gene>
    <name evidence="2" type="ORF">LITE_LOCUS21882</name>
</gene>
<dbReference type="AlphaFoldDB" id="A0AAV0L371"/>
<comment type="caution">
    <text evidence="2">The sequence shown here is derived from an EMBL/GenBank/DDBJ whole genome shotgun (WGS) entry which is preliminary data.</text>
</comment>
<feature type="region of interest" description="Disordered" evidence="1">
    <location>
        <begin position="45"/>
        <end position="73"/>
    </location>
</feature>
<protein>
    <submittedName>
        <fullName evidence="2">Uncharacterized protein</fullName>
    </submittedName>
</protein>
<evidence type="ECO:0000313" key="2">
    <source>
        <dbReference type="EMBL" id="CAI0428892.1"/>
    </source>
</evidence>
<dbReference type="EMBL" id="CAMGYJ010000006">
    <property type="protein sequence ID" value="CAI0428892.1"/>
    <property type="molecule type" value="Genomic_DNA"/>
</dbReference>
<evidence type="ECO:0000313" key="3">
    <source>
        <dbReference type="Proteomes" id="UP001154282"/>
    </source>
</evidence>
<evidence type="ECO:0000256" key="1">
    <source>
        <dbReference type="SAM" id="MobiDB-lite"/>
    </source>
</evidence>
<feature type="region of interest" description="Disordered" evidence="1">
    <location>
        <begin position="90"/>
        <end position="149"/>
    </location>
</feature>
<organism evidence="2 3">
    <name type="scientific">Linum tenue</name>
    <dbReference type="NCBI Taxonomy" id="586396"/>
    <lineage>
        <taxon>Eukaryota</taxon>
        <taxon>Viridiplantae</taxon>
        <taxon>Streptophyta</taxon>
        <taxon>Embryophyta</taxon>
        <taxon>Tracheophyta</taxon>
        <taxon>Spermatophyta</taxon>
        <taxon>Magnoliopsida</taxon>
        <taxon>eudicotyledons</taxon>
        <taxon>Gunneridae</taxon>
        <taxon>Pentapetalae</taxon>
        <taxon>rosids</taxon>
        <taxon>fabids</taxon>
        <taxon>Malpighiales</taxon>
        <taxon>Linaceae</taxon>
        <taxon>Linum</taxon>
    </lineage>
</organism>
<proteinExistence type="predicted"/>
<keyword evidence="3" id="KW-1185">Reference proteome</keyword>
<reference evidence="2" key="1">
    <citation type="submission" date="2022-08" db="EMBL/GenBank/DDBJ databases">
        <authorList>
            <person name="Gutierrez-Valencia J."/>
        </authorList>
    </citation>
    <scope>NUCLEOTIDE SEQUENCE</scope>
</reference>
<accession>A0AAV0L371</accession>
<dbReference type="Proteomes" id="UP001154282">
    <property type="component" value="Unassembled WGS sequence"/>
</dbReference>
<name>A0AAV0L371_9ROSI</name>
<feature type="compositionally biased region" description="Low complexity" evidence="1">
    <location>
        <begin position="112"/>
        <end position="125"/>
    </location>
</feature>
<sequence>MSMVAGLPKFVVLKSKSDGKYLCTTNWNDDSFGPYVNGLGSKRHLDPAQPVREAGGRPVRIRPGTGDLPPLLPATTTISCSLENKYGVSWMSATTNGPGREHGPGPPPPSSGPSSRRASPTRSDSCTLDQVPRVDILQPGLQRRHQWGR</sequence>